<name>A0ABQ8G5I2_9PEZI</name>
<dbReference type="EMBL" id="JAGTJR010000024">
    <property type="protein sequence ID" value="KAH7042847.1"/>
    <property type="molecule type" value="Genomic_DNA"/>
</dbReference>
<sequence length="248" mass="26659">MASYLITGSSRGIGLALAALLACKPVSEVSKVFASARRESDALKKLIDESAGRVEFIQLDVASEQSAKQAARIVEKSLDDKGLDVVVNNAAIMNLTPNGIENMTDLEETFKVNVAGVHYVTSAFLPLLKRGSLKKVINISAIISSINKASASKHLHVPAYKISKAALNMLTVQYAQAFEDKDFTFVAIYPGWVKTDMGSEAADLTVEESVNGILDILSRVTVTETGQFFTVNVPGRGKNRHVTAGLFP</sequence>
<dbReference type="PRINTS" id="PR00081">
    <property type="entry name" value="GDHRDH"/>
</dbReference>
<dbReference type="Gene3D" id="3.40.50.720">
    <property type="entry name" value="NAD(P)-binding Rossmann-like Domain"/>
    <property type="match status" value="1"/>
</dbReference>
<evidence type="ECO:0000313" key="3">
    <source>
        <dbReference type="EMBL" id="KAH7042847.1"/>
    </source>
</evidence>
<evidence type="ECO:0000256" key="1">
    <source>
        <dbReference type="ARBA" id="ARBA00006484"/>
    </source>
</evidence>
<comment type="similarity">
    <text evidence="1">Belongs to the short-chain dehydrogenases/reductases (SDR) family.</text>
</comment>
<dbReference type="Proteomes" id="UP000774617">
    <property type="component" value="Unassembled WGS sequence"/>
</dbReference>
<proteinExistence type="inferred from homology"/>
<dbReference type="InterPro" id="IPR051468">
    <property type="entry name" value="Fungal_SecMetab_SDRs"/>
</dbReference>
<dbReference type="InterPro" id="IPR002347">
    <property type="entry name" value="SDR_fam"/>
</dbReference>
<reference evidence="3 4" key="1">
    <citation type="journal article" date="2021" name="Nat. Commun.">
        <title>Genetic determinants of endophytism in the Arabidopsis root mycobiome.</title>
        <authorList>
            <person name="Mesny F."/>
            <person name="Miyauchi S."/>
            <person name="Thiergart T."/>
            <person name="Pickel B."/>
            <person name="Atanasova L."/>
            <person name="Karlsson M."/>
            <person name="Huettel B."/>
            <person name="Barry K.W."/>
            <person name="Haridas S."/>
            <person name="Chen C."/>
            <person name="Bauer D."/>
            <person name="Andreopoulos W."/>
            <person name="Pangilinan J."/>
            <person name="LaButti K."/>
            <person name="Riley R."/>
            <person name="Lipzen A."/>
            <person name="Clum A."/>
            <person name="Drula E."/>
            <person name="Henrissat B."/>
            <person name="Kohler A."/>
            <person name="Grigoriev I.V."/>
            <person name="Martin F.M."/>
            <person name="Hacquard S."/>
        </authorList>
    </citation>
    <scope>NUCLEOTIDE SEQUENCE [LARGE SCALE GENOMIC DNA]</scope>
    <source>
        <strain evidence="3 4">MPI-SDFR-AT-0080</strain>
    </source>
</reference>
<feature type="chain" id="PRO_5046305139" evidence="2">
    <location>
        <begin position="19"/>
        <end position="248"/>
    </location>
</feature>
<keyword evidence="4" id="KW-1185">Reference proteome</keyword>
<comment type="caution">
    <text evidence="3">The sequence shown here is derived from an EMBL/GenBank/DDBJ whole genome shotgun (WGS) entry which is preliminary data.</text>
</comment>
<accession>A0ABQ8G5I2</accession>
<keyword evidence="2" id="KW-0732">Signal</keyword>
<dbReference type="Pfam" id="PF00106">
    <property type="entry name" value="adh_short"/>
    <property type="match status" value="1"/>
</dbReference>
<dbReference type="InterPro" id="IPR036291">
    <property type="entry name" value="NAD(P)-bd_dom_sf"/>
</dbReference>
<evidence type="ECO:0000256" key="2">
    <source>
        <dbReference type="SAM" id="SignalP"/>
    </source>
</evidence>
<gene>
    <name evidence="3" type="ORF">B0J12DRAFT_673274</name>
</gene>
<protein>
    <submittedName>
        <fullName evidence="3">Short-chain dehydrogenase-like protein</fullName>
    </submittedName>
</protein>
<evidence type="ECO:0000313" key="4">
    <source>
        <dbReference type="Proteomes" id="UP000774617"/>
    </source>
</evidence>
<dbReference type="PANTHER" id="PTHR43544:SF36">
    <property type="entry name" value="CHAIN OXIDOREDUCTASE (CSGA), PUTATIVE (AFU_ORTHOLOGUE AFUA_4G00910)-RELATED"/>
    <property type="match status" value="1"/>
</dbReference>
<dbReference type="PANTHER" id="PTHR43544">
    <property type="entry name" value="SHORT-CHAIN DEHYDROGENASE/REDUCTASE"/>
    <property type="match status" value="1"/>
</dbReference>
<feature type="signal peptide" evidence="2">
    <location>
        <begin position="1"/>
        <end position="18"/>
    </location>
</feature>
<organism evidence="3 4">
    <name type="scientific">Macrophomina phaseolina</name>
    <dbReference type="NCBI Taxonomy" id="35725"/>
    <lineage>
        <taxon>Eukaryota</taxon>
        <taxon>Fungi</taxon>
        <taxon>Dikarya</taxon>
        <taxon>Ascomycota</taxon>
        <taxon>Pezizomycotina</taxon>
        <taxon>Dothideomycetes</taxon>
        <taxon>Dothideomycetes incertae sedis</taxon>
        <taxon>Botryosphaeriales</taxon>
        <taxon>Botryosphaeriaceae</taxon>
        <taxon>Macrophomina</taxon>
    </lineage>
</organism>
<dbReference type="SUPFAM" id="SSF51735">
    <property type="entry name" value="NAD(P)-binding Rossmann-fold domains"/>
    <property type="match status" value="1"/>
</dbReference>